<name>A0ABW3B7F7_9FLAO</name>
<evidence type="ECO:0000256" key="6">
    <source>
        <dbReference type="ARBA" id="ARBA00022723"/>
    </source>
</evidence>
<dbReference type="Proteomes" id="UP001597012">
    <property type="component" value="Unassembled WGS sequence"/>
</dbReference>
<keyword evidence="14" id="KW-1185">Reference proteome</keyword>
<evidence type="ECO:0000313" key="13">
    <source>
        <dbReference type="EMBL" id="MFD0798985.1"/>
    </source>
</evidence>
<dbReference type="RefSeq" id="WP_379935890.1">
    <property type="nucleotide sequence ID" value="NZ_JBHTHY010000014.1"/>
</dbReference>
<dbReference type="SUPFAM" id="SSF53850">
    <property type="entry name" value="Periplasmic binding protein-like II"/>
    <property type="match status" value="1"/>
</dbReference>
<feature type="domain" description="SsuA/THI5-like" evidence="12">
    <location>
        <begin position="13"/>
        <end position="229"/>
    </location>
</feature>
<reference evidence="14" key="1">
    <citation type="journal article" date="2019" name="Int. J. Syst. Evol. Microbiol.">
        <title>The Global Catalogue of Microorganisms (GCM) 10K type strain sequencing project: providing services to taxonomists for standard genome sequencing and annotation.</title>
        <authorList>
            <consortium name="The Broad Institute Genomics Platform"/>
            <consortium name="The Broad Institute Genome Sequencing Center for Infectious Disease"/>
            <person name="Wu L."/>
            <person name="Ma J."/>
        </authorList>
    </citation>
    <scope>NUCLEOTIDE SEQUENCE [LARGE SCALE GENOMIC DNA]</scope>
    <source>
        <strain evidence="14">CCUG 61948</strain>
    </source>
</reference>
<evidence type="ECO:0000313" key="14">
    <source>
        <dbReference type="Proteomes" id="UP001597012"/>
    </source>
</evidence>
<sequence length="301" mass="33717">MKKFTIALDWTANTNHTGFYVAKAKGFYKELGLDVTITTPDMDNYSVTPAKKVELRQADMALCPFESVVSYRTKATPFEAVAIATIFQEDISAIATLANGKIKRPADLDGKKYASYKARYEDEIVRQMIKNDGGVGDFEISYPEKLGIWETILTGKADATWIFRNWEGVQAANEGIALNLFKMSDYGIPYGYSPIILASEKLVSDNEGDYARFLEATKKGYLFAQANPVKGVECIAPYVAKQDWDIDLLQSQEFTSPFYGTMDTWGVMDKQKVKAYLDWLLENKLEQRSCTVAELVVSGLV</sequence>
<evidence type="ECO:0000256" key="7">
    <source>
        <dbReference type="ARBA" id="ARBA00022898"/>
    </source>
</evidence>
<accession>A0ABW3B7F7</accession>
<dbReference type="InterPro" id="IPR027939">
    <property type="entry name" value="NMT1/THI5"/>
</dbReference>
<dbReference type="PANTHER" id="PTHR31528:SF1">
    <property type="entry name" value="4-AMINO-5-HYDROXYMETHYL-2-METHYLPYRIMIDINE PHOSPHATE SYNTHASE THI11-RELATED"/>
    <property type="match status" value="1"/>
</dbReference>
<evidence type="ECO:0000256" key="5">
    <source>
        <dbReference type="ARBA" id="ARBA00022679"/>
    </source>
</evidence>
<comment type="catalytic activity">
    <reaction evidence="11">
        <text>N(6)-(pyridoxal phosphate)-L-lysyl-[4-amino-5-hydroxymethyl-2-methylpyrimidine phosphate synthase] + L-histidyl-[4-amino-5-hydroxymethyl-2-methylpyrimidine phosphate synthase] + 2 Fe(3+) + 4 H2O = L-lysyl-[4-amino-5-hydroxymethyl-2-methylpyrimidine phosphate synthase] + (2S)-2-amino-5-hydroxy-4-oxopentanoyl-[4-amino-5-hydroxymethyl-2-methylpyrimidine phosphate synthase] + 4-amino-2-methyl-5-(phosphooxymethyl)pyrimidine + 3-oxopropanoate + 2 Fe(2+) + 2 H(+)</text>
        <dbReference type="Rhea" id="RHEA:65756"/>
        <dbReference type="Rhea" id="RHEA-COMP:16892"/>
        <dbReference type="Rhea" id="RHEA-COMP:16893"/>
        <dbReference type="Rhea" id="RHEA-COMP:16894"/>
        <dbReference type="Rhea" id="RHEA-COMP:16895"/>
        <dbReference type="ChEBI" id="CHEBI:15377"/>
        <dbReference type="ChEBI" id="CHEBI:15378"/>
        <dbReference type="ChEBI" id="CHEBI:29033"/>
        <dbReference type="ChEBI" id="CHEBI:29034"/>
        <dbReference type="ChEBI" id="CHEBI:29969"/>
        <dbReference type="ChEBI" id="CHEBI:29979"/>
        <dbReference type="ChEBI" id="CHEBI:33190"/>
        <dbReference type="ChEBI" id="CHEBI:58354"/>
        <dbReference type="ChEBI" id="CHEBI:143915"/>
        <dbReference type="ChEBI" id="CHEBI:157692"/>
    </reaction>
    <physiologicalReaction direction="left-to-right" evidence="11">
        <dbReference type="Rhea" id="RHEA:65757"/>
    </physiologicalReaction>
</comment>
<keyword evidence="8" id="KW-0784">Thiamine biosynthesis</keyword>
<proteinExistence type="inferred from homology"/>
<comment type="subunit">
    <text evidence="4">Homodimer.</text>
</comment>
<organism evidence="13 14">
    <name type="scientific">Maribacter chungangensis</name>
    <dbReference type="NCBI Taxonomy" id="1069117"/>
    <lineage>
        <taxon>Bacteria</taxon>
        <taxon>Pseudomonadati</taxon>
        <taxon>Bacteroidota</taxon>
        <taxon>Flavobacteriia</taxon>
        <taxon>Flavobacteriales</taxon>
        <taxon>Flavobacteriaceae</taxon>
        <taxon>Maribacter</taxon>
    </lineage>
</organism>
<comment type="pathway">
    <text evidence="2">Cofactor biosynthesis; thiamine diphosphate biosynthesis.</text>
</comment>
<keyword evidence="5" id="KW-0808">Transferase</keyword>
<comment type="similarity">
    <text evidence="3">Belongs to the NMT1/THI5 family.</text>
</comment>
<dbReference type="Gene3D" id="3.40.190.10">
    <property type="entry name" value="Periplasmic binding protein-like II"/>
    <property type="match status" value="2"/>
</dbReference>
<protein>
    <recommendedName>
        <fullName evidence="10">Thiamine pyrimidine synthase</fullName>
    </recommendedName>
</protein>
<evidence type="ECO:0000256" key="10">
    <source>
        <dbReference type="ARBA" id="ARBA00033171"/>
    </source>
</evidence>
<comment type="caution">
    <text evidence="13">The sequence shown here is derived from an EMBL/GenBank/DDBJ whole genome shotgun (WGS) entry which is preliminary data.</text>
</comment>
<evidence type="ECO:0000256" key="8">
    <source>
        <dbReference type="ARBA" id="ARBA00022977"/>
    </source>
</evidence>
<keyword evidence="9" id="KW-0408">Iron</keyword>
<keyword evidence="6" id="KW-0479">Metal-binding</keyword>
<evidence type="ECO:0000259" key="12">
    <source>
        <dbReference type="Pfam" id="PF09084"/>
    </source>
</evidence>
<dbReference type="Pfam" id="PF09084">
    <property type="entry name" value="NMT1"/>
    <property type="match status" value="1"/>
</dbReference>
<dbReference type="InterPro" id="IPR015168">
    <property type="entry name" value="SsuA/THI5"/>
</dbReference>
<evidence type="ECO:0000256" key="9">
    <source>
        <dbReference type="ARBA" id="ARBA00023004"/>
    </source>
</evidence>
<dbReference type="PANTHER" id="PTHR31528">
    <property type="entry name" value="4-AMINO-5-HYDROXYMETHYL-2-METHYLPYRIMIDINE PHOSPHATE SYNTHASE THI11-RELATED"/>
    <property type="match status" value="1"/>
</dbReference>
<dbReference type="EMBL" id="JBHTHY010000014">
    <property type="protein sequence ID" value="MFD0798985.1"/>
    <property type="molecule type" value="Genomic_DNA"/>
</dbReference>
<comment type="function">
    <text evidence="1">Responsible for the formation of the pyrimidine heterocycle in the thiamine biosynthesis pathway. Catalyzes the formation of hydroxymethylpyrimidine phosphate (HMP-P) from histidine and pyridoxal phosphate (PLP). The protein uses PLP and the active site histidine to form HMP-P, generating an inactive enzyme. The enzyme can only undergo a single turnover, which suggests it is a suicide enzyme.</text>
</comment>
<evidence type="ECO:0000256" key="4">
    <source>
        <dbReference type="ARBA" id="ARBA00011738"/>
    </source>
</evidence>
<keyword evidence="7" id="KW-0663">Pyridoxal phosphate</keyword>
<evidence type="ECO:0000256" key="1">
    <source>
        <dbReference type="ARBA" id="ARBA00003469"/>
    </source>
</evidence>
<evidence type="ECO:0000256" key="11">
    <source>
        <dbReference type="ARBA" id="ARBA00048179"/>
    </source>
</evidence>
<evidence type="ECO:0000256" key="3">
    <source>
        <dbReference type="ARBA" id="ARBA00009406"/>
    </source>
</evidence>
<evidence type="ECO:0000256" key="2">
    <source>
        <dbReference type="ARBA" id="ARBA00004948"/>
    </source>
</evidence>
<gene>
    <name evidence="13" type="ORF">ACFQZJ_16045</name>
</gene>